<reference evidence="11 12" key="1">
    <citation type="submission" date="2016-11" db="EMBL/GenBank/DDBJ databases">
        <authorList>
            <person name="Jaros S."/>
            <person name="Januszkiewicz K."/>
            <person name="Wedrychowicz H."/>
        </authorList>
    </citation>
    <scope>NUCLEOTIDE SEQUENCE [LARGE SCALE GENOMIC DNA]</scope>
    <source>
        <strain evidence="11 12">DSM 21864</strain>
    </source>
</reference>
<dbReference type="NCBIfam" id="TIGR00359">
    <property type="entry name" value="cello_pts_IIC"/>
    <property type="match status" value="1"/>
</dbReference>
<dbReference type="NCBIfam" id="TIGR00410">
    <property type="entry name" value="lacE"/>
    <property type="match status" value="1"/>
</dbReference>
<dbReference type="PIRSF" id="PIRSF006351">
    <property type="entry name" value="PTS_EIIC-Cellobiose"/>
    <property type="match status" value="1"/>
</dbReference>
<organism evidence="11 12">
    <name type="scientific">Clostridium amylolyticum</name>
    <dbReference type="NCBI Taxonomy" id="1121298"/>
    <lineage>
        <taxon>Bacteria</taxon>
        <taxon>Bacillati</taxon>
        <taxon>Bacillota</taxon>
        <taxon>Clostridia</taxon>
        <taxon>Eubacteriales</taxon>
        <taxon>Clostridiaceae</taxon>
        <taxon>Clostridium</taxon>
    </lineage>
</organism>
<keyword evidence="4 8" id="KW-0762">Sugar transport</keyword>
<sequence length="444" mass="48568">MSKIMDTMENKLMPVASKISGNKYLTAIRDGFMLAMPLLIIGAMSLLFANFPIKGYAEFMTKIFGPNWNVFFVRPFEATMAIMTIFVVFGIANSLAQQYELEGISSAAIALVAFFILTPFMTNFTPEGSKEIFKITDVIPMEWIGAKGLFVGMITAVLSVEIIRFVVNRGWVIKMPEGVPPTVSKAFSALIPATIVIIFFDVIRLIFTFTSFETIHGFIYKVLQSPLTALGDSLGATLIANLFIGLFWVFGIHGANIVGSVMSPIWISLSAENLAAFQAGKELPHIITQQFQEIYLQLGGSGATLALCIAMIFVCRSQQCKKLGKLAILPGLFNINEPITFGLPVVLNPIMMIPFILTPMILAVVCYLAISLGLVPPPSGVIVPWTTPPIVGGFLIAGFRGALLQVVELAISFLIYLPFLRVVDKQYYEQEKSYDNAAGATLNN</sequence>
<evidence type="ECO:0000256" key="1">
    <source>
        <dbReference type="ARBA" id="ARBA00004651"/>
    </source>
</evidence>
<dbReference type="PANTHER" id="PTHR33989">
    <property type="match status" value="1"/>
</dbReference>
<feature type="transmembrane region" description="Helical" evidence="9">
    <location>
        <begin position="104"/>
        <end position="124"/>
    </location>
</feature>
<feature type="transmembrane region" description="Helical" evidence="9">
    <location>
        <begin position="187"/>
        <end position="207"/>
    </location>
</feature>
<evidence type="ECO:0000313" key="12">
    <source>
        <dbReference type="Proteomes" id="UP000184080"/>
    </source>
</evidence>
<dbReference type="OrthoDB" id="1641940at2"/>
<evidence type="ECO:0000313" key="11">
    <source>
        <dbReference type="EMBL" id="SHJ16437.1"/>
    </source>
</evidence>
<dbReference type="Proteomes" id="UP000184080">
    <property type="component" value="Unassembled WGS sequence"/>
</dbReference>
<feature type="transmembrane region" description="Helical" evidence="9">
    <location>
        <begin position="32"/>
        <end position="51"/>
    </location>
</feature>
<evidence type="ECO:0000256" key="9">
    <source>
        <dbReference type="SAM" id="Phobius"/>
    </source>
</evidence>
<gene>
    <name evidence="11" type="ORF">SAMN05444401_2345</name>
</gene>
<dbReference type="InterPro" id="IPR051088">
    <property type="entry name" value="PTS_Sugar-EIIC/EIIB"/>
</dbReference>
<keyword evidence="7 8" id="KW-0472">Membrane</keyword>
<feature type="transmembrane region" description="Helical" evidence="9">
    <location>
        <begin position="227"/>
        <end position="250"/>
    </location>
</feature>
<feature type="transmembrane region" description="Helical" evidence="9">
    <location>
        <begin position="144"/>
        <end position="167"/>
    </location>
</feature>
<keyword evidence="12" id="KW-1185">Reference proteome</keyword>
<protein>
    <recommendedName>
        <fullName evidence="8">Permease IIC component</fullName>
    </recommendedName>
</protein>
<accession>A0A1M6H2M3</accession>
<keyword evidence="3 8" id="KW-1003">Cell membrane</keyword>
<feature type="transmembrane region" description="Helical" evidence="9">
    <location>
        <begin position="71"/>
        <end position="92"/>
    </location>
</feature>
<dbReference type="GO" id="GO:0009401">
    <property type="term" value="P:phosphoenolpyruvate-dependent sugar phosphotransferase system"/>
    <property type="evidence" value="ECO:0007669"/>
    <property type="project" value="InterPro"/>
</dbReference>
<feature type="transmembrane region" description="Helical" evidence="9">
    <location>
        <begin position="294"/>
        <end position="315"/>
    </location>
</feature>
<dbReference type="AlphaFoldDB" id="A0A1M6H2M3"/>
<evidence type="ECO:0000256" key="4">
    <source>
        <dbReference type="ARBA" id="ARBA00022597"/>
    </source>
</evidence>
<keyword evidence="5 9" id="KW-0812">Transmembrane</keyword>
<evidence type="ECO:0000259" key="10">
    <source>
        <dbReference type="PROSITE" id="PS51105"/>
    </source>
</evidence>
<keyword evidence="6 9" id="KW-1133">Transmembrane helix</keyword>
<dbReference type="InterPro" id="IPR004796">
    <property type="entry name" value="PTS_IIC_cello"/>
</dbReference>
<dbReference type="GO" id="GO:1901264">
    <property type="term" value="P:carbohydrate derivative transport"/>
    <property type="evidence" value="ECO:0007669"/>
    <property type="project" value="TreeGrafter"/>
</dbReference>
<dbReference type="RefSeq" id="WP_073006716.1">
    <property type="nucleotide sequence ID" value="NZ_FQZO01000003.1"/>
</dbReference>
<evidence type="ECO:0000256" key="5">
    <source>
        <dbReference type="ARBA" id="ARBA00022692"/>
    </source>
</evidence>
<dbReference type="Pfam" id="PF02378">
    <property type="entry name" value="PTS_EIIC"/>
    <property type="match status" value="1"/>
</dbReference>
<evidence type="ECO:0000256" key="2">
    <source>
        <dbReference type="ARBA" id="ARBA00022448"/>
    </source>
</evidence>
<dbReference type="STRING" id="1121298.SAMN05444401_2345"/>
<dbReference type="GO" id="GO:0008982">
    <property type="term" value="F:protein-N(PI)-phosphohistidine-sugar phosphotransferase activity"/>
    <property type="evidence" value="ECO:0007669"/>
    <property type="project" value="UniProtKB-UniRule"/>
</dbReference>
<feature type="transmembrane region" description="Helical" evidence="9">
    <location>
        <begin position="350"/>
        <end position="370"/>
    </location>
</feature>
<dbReference type="PANTHER" id="PTHR33989:SF11">
    <property type="entry name" value="LICHENAN PERMEASE IIC COMPONENT"/>
    <property type="match status" value="1"/>
</dbReference>
<proteinExistence type="predicted"/>
<keyword evidence="2 8" id="KW-0813">Transport</keyword>
<name>A0A1M6H2M3_9CLOT</name>
<comment type="function">
    <text evidence="8">The phosphoenolpyruvate-dependent sugar phosphotransferase system (PTS), a major carbohydrate active -transport system, catalyzes the phosphorylation of incoming sugar substrates concomitant with their translocation across the cell membrane.</text>
</comment>
<evidence type="ECO:0000256" key="6">
    <source>
        <dbReference type="ARBA" id="ARBA00022989"/>
    </source>
</evidence>
<dbReference type="PROSITE" id="PS51105">
    <property type="entry name" value="PTS_EIIC_TYPE_3"/>
    <property type="match status" value="1"/>
</dbReference>
<feature type="transmembrane region" description="Helical" evidence="9">
    <location>
        <begin position="390"/>
        <end position="417"/>
    </location>
</feature>
<feature type="domain" description="PTS EIIC type-3" evidence="10">
    <location>
        <begin position="8"/>
        <end position="419"/>
    </location>
</feature>
<dbReference type="InterPro" id="IPR004501">
    <property type="entry name" value="PTS_EIIC_3"/>
</dbReference>
<comment type="subcellular location">
    <subcellularLocation>
        <location evidence="1">Cell membrane</location>
        <topology evidence="1">Multi-pass membrane protein</topology>
    </subcellularLocation>
</comment>
<dbReference type="EMBL" id="FQZO01000003">
    <property type="protein sequence ID" value="SHJ16437.1"/>
    <property type="molecule type" value="Genomic_DNA"/>
</dbReference>
<dbReference type="InterPro" id="IPR003352">
    <property type="entry name" value="PTS_EIIC"/>
</dbReference>
<evidence type="ECO:0000256" key="3">
    <source>
        <dbReference type="ARBA" id="ARBA00022475"/>
    </source>
</evidence>
<evidence type="ECO:0000256" key="8">
    <source>
        <dbReference type="PIRNR" id="PIRNR006351"/>
    </source>
</evidence>
<dbReference type="GO" id="GO:0005886">
    <property type="term" value="C:plasma membrane"/>
    <property type="evidence" value="ECO:0007669"/>
    <property type="project" value="UniProtKB-SubCell"/>
</dbReference>
<evidence type="ECO:0000256" key="7">
    <source>
        <dbReference type="ARBA" id="ARBA00023136"/>
    </source>
</evidence>